<dbReference type="EMBL" id="JAAAXW010000072">
    <property type="protein sequence ID" value="KAF9545441.1"/>
    <property type="molecule type" value="Genomic_DNA"/>
</dbReference>
<dbReference type="GO" id="GO:0006508">
    <property type="term" value="P:proteolysis"/>
    <property type="evidence" value="ECO:0007669"/>
    <property type="project" value="InterPro"/>
</dbReference>
<dbReference type="Gene3D" id="3.90.226.10">
    <property type="entry name" value="2-enoyl-CoA Hydratase, Chain A, domain 1"/>
    <property type="match status" value="1"/>
</dbReference>
<accession>A0A9P6FA22</accession>
<evidence type="ECO:0000256" key="2">
    <source>
        <dbReference type="SAM" id="SignalP"/>
    </source>
</evidence>
<evidence type="ECO:0000259" key="3">
    <source>
        <dbReference type="Pfam" id="PF03572"/>
    </source>
</evidence>
<dbReference type="Pfam" id="PF03572">
    <property type="entry name" value="Peptidase_S41"/>
    <property type="match status" value="1"/>
</dbReference>
<gene>
    <name evidence="4" type="ORF">EC957_010971</name>
</gene>
<dbReference type="InterPro" id="IPR029045">
    <property type="entry name" value="ClpP/crotonase-like_dom_sf"/>
</dbReference>
<feature type="chain" id="PRO_5040393352" description="Tail specific protease domain-containing protein" evidence="2">
    <location>
        <begin position="21"/>
        <end position="765"/>
    </location>
</feature>
<feature type="region of interest" description="Disordered" evidence="1">
    <location>
        <begin position="20"/>
        <end position="41"/>
    </location>
</feature>
<dbReference type="InterPro" id="IPR052766">
    <property type="entry name" value="S41A_metabolite_peptidase"/>
</dbReference>
<evidence type="ECO:0000313" key="5">
    <source>
        <dbReference type="Proteomes" id="UP000723463"/>
    </source>
</evidence>
<organism evidence="4 5">
    <name type="scientific">Mortierella hygrophila</name>
    <dbReference type="NCBI Taxonomy" id="979708"/>
    <lineage>
        <taxon>Eukaryota</taxon>
        <taxon>Fungi</taxon>
        <taxon>Fungi incertae sedis</taxon>
        <taxon>Mucoromycota</taxon>
        <taxon>Mortierellomycotina</taxon>
        <taxon>Mortierellomycetes</taxon>
        <taxon>Mortierellales</taxon>
        <taxon>Mortierellaceae</taxon>
        <taxon>Mortierella</taxon>
    </lineage>
</organism>
<evidence type="ECO:0000256" key="1">
    <source>
        <dbReference type="SAM" id="MobiDB-lite"/>
    </source>
</evidence>
<evidence type="ECO:0000313" key="4">
    <source>
        <dbReference type="EMBL" id="KAF9545441.1"/>
    </source>
</evidence>
<dbReference type="AlphaFoldDB" id="A0A9P6FA22"/>
<dbReference type="PANTHER" id="PTHR37049">
    <property type="entry name" value="PEPTIDASE S41 FAMILY PROTEIN"/>
    <property type="match status" value="1"/>
</dbReference>
<reference evidence="4" key="1">
    <citation type="journal article" date="2020" name="Fungal Divers.">
        <title>Resolving the Mortierellaceae phylogeny through synthesis of multi-gene phylogenetics and phylogenomics.</title>
        <authorList>
            <person name="Vandepol N."/>
            <person name="Liber J."/>
            <person name="Desiro A."/>
            <person name="Na H."/>
            <person name="Kennedy M."/>
            <person name="Barry K."/>
            <person name="Grigoriev I.V."/>
            <person name="Miller A.N."/>
            <person name="O'Donnell K."/>
            <person name="Stajich J.E."/>
            <person name="Bonito G."/>
        </authorList>
    </citation>
    <scope>NUCLEOTIDE SEQUENCE</scope>
    <source>
        <strain evidence="4">NRRL 2591</strain>
    </source>
</reference>
<proteinExistence type="predicted"/>
<keyword evidence="2" id="KW-0732">Signal</keyword>
<sequence length="765" mass="82824">MKVTSILSLAVALFVVSAQAAPSSSSTTSVHKATTTTKAKATTTKAKATTTKAKATTTKAKTTTTKAKATTTKAKATTTKAKTTTTKAKATTTKAKATTTTTKAKTTTTTVKAKTTTTTTTTAAAKPTTPAPKPKDPCSTLAKEGDAATGFLSYNAVRDCYNAQSYKADIAAKTLTSVENLLGNVYVFLDQAKEASKAPFKTPKVDLMDGLKKIKATKYKSDYDFNMALTYLTFSANDGHLAYRNDCYSVATFTQPISLYAPVTKGVQSVQVFYADTTNKNVPKNLVDCVVTTIDGKPALQAIQEFTDRTSAISKDPGVRLNDALASTAWYNDWQVSPGGFSRRWEVPAKASMDYTFQCGTAAPQKVTIPWIVTPSSHFETGTFKDTKTYWETQCLAPLSPYDNGRSDDHSSNDLRQRINVAPATTLYRERGHIQFGSGNRNGRDGAEGPKVITQATEVATTTSTAFYTLNKNKNVCVAVIATEEVGYFEFDPSDYTQFIDGLQKLKKSGCKKLILDMTNNGGGSVDFAYFVNAVFFPKDKAYFVQDLRSSTLAQEAAKLAIKQATARSTFDARGYASTVTGKAFKDASMFTKGINQKRGGSTQTYTQKSFFEHAWPFLPLASKDLLPWKASDMAIVTNGFCGSACTMIATRFNIAHKVKTYAIGGIHKTPLSYFSFPGGFVMDNYSIVRDLRLVGYKGGKTTPVSLPLKAATNVAVGEIYATENSTVPLEYDTKYFAASVHLDQDSVSARHPDQTWLKIAADFK</sequence>
<feature type="signal peptide" evidence="2">
    <location>
        <begin position="1"/>
        <end position="20"/>
    </location>
</feature>
<dbReference type="GO" id="GO:0008236">
    <property type="term" value="F:serine-type peptidase activity"/>
    <property type="evidence" value="ECO:0007669"/>
    <property type="project" value="InterPro"/>
</dbReference>
<comment type="caution">
    <text evidence="4">The sequence shown here is derived from an EMBL/GenBank/DDBJ whole genome shotgun (WGS) entry which is preliminary data.</text>
</comment>
<dbReference type="InterPro" id="IPR005151">
    <property type="entry name" value="Tail-specific_protease"/>
</dbReference>
<dbReference type="Proteomes" id="UP000723463">
    <property type="component" value="Unassembled WGS sequence"/>
</dbReference>
<name>A0A9P6FA22_9FUNG</name>
<protein>
    <recommendedName>
        <fullName evidence="3">Tail specific protease domain-containing protein</fullName>
    </recommendedName>
</protein>
<feature type="region of interest" description="Disordered" evidence="1">
    <location>
        <begin position="121"/>
        <end position="140"/>
    </location>
</feature>
<dbReference type="PANTHER" id="PTHR37049:SF4">
    <property type="entry name" value="RHODANESE DOMAIN-CONTAINING PROTEIN"/>
    <property type="match status" value="1"/>
</dbReference>
<keyword evidence="5" id="KW-1185">Reference proteome</keyword>
<feature type="domain" description="Tail specific protease" evidence="3">
    <location>
        <begin position="491"/>
        <end position="549"/>
    </location>
</feature>
<dbReference type="SUPFAM" id="SSF52096">
    <property type="entry name" value="ClpP/crotonase"/>
    <property type="match status" value="1"/>
</dbReference>